<dbReference type="InterPro" id="IPR042099">
    <property type="entry name" value="ANL_N_sf"/>
</dbReference>
<name>A0ABY4YKZ3_9MICO</name>
<reference evidence="2" key="1">
    <citation type="submission" date="2022-06" db="EMBL/GenBank/DDBJ databases">
        <title>Ornithinimicrobium JY.X270.</title>
        <authorList>
            <person name="Huang Y."/>
        </authorList>
    </citation>
    <scope>NUCLEOTIDE SEQUENCE</scope>
    <source>
        <strain evidence="2">JY.X270</strain>
    </source>
</reference>
<accession>A0ABY4YKZ3</accession>
<dbReference type="RefSeq" id="WP_252622278.1">
    <property type="nucleotide sequence ID" value="NZ_CP099490.1"/>
</dbReference>
<dbReference type="PANTHER" id="PTHR43845:SF1">
    <property type="entry name" value="BLR5969 PROTEIN"/>
    <property type="match status" value="1"/>
</dbReference>
<dbReference type="SUPFAM" id="SSF56801">
    <property type="entry name" value="Acetyl-CoA synthetase-like"/>
    <property type="match status" value="1"/>
</dbReference>
<evidence type="ECO:0000313" key="3">
    <source>
        <dbReference type="Proteomes" id="UP001056535"/>
    </source>
</evidence>
<dbReference type="InterPro" id="IPR000873">
    <property type="entry name" value="AMP-dep_synth/lig_dom"/>
</dbReference>
<sequence>MSIDAALQSYLQDRRLDQAVADLIGQAATVPGLARRCEQAGIDPAAVTSVAALSELPVLAKDAVIALQRADPPFGGLLAQDADVVRVFQSPGPLYEPQLDGADSWRWGQVFADLGVGEGDTVLNCFGYHLSPAGAMMEEGARAAGARVLPGGIGNQDLQVGAIADLGITAYAGLPSYLKALVERYDEAGLPRERWRLDRAMVTAEPLPDSLRALLVERVPTVRMAYGTGETGLLAYENGDGAGLVLADGVLVQVCDIATGAPITDETEGEVVVTVLRPHYPLVRFGTGDLSGWMLGPDGSLRLRGVLGRTGSAVKVKGMFLHPTQVAAVLGGIGGVAGYRFVIGREDHKDTLRCEVVADPGADADALVAEIGSRVREGLRFRAEVVVVQALTEGDGPIVDTRDWS</sequence>
<dbReference type="Gene3D" id="3.40.50.12780">
    <property type="entry name" value="N-terminal domain of ligase-like"/>
    <property type="match status" value="1"/>
</dbReference>
<dbReference type="InterPro" id="IPR045851">
    <property type="entry name" value="AMP-bd_C_sf"/>
</dbReference>
<dbReference type="Gene3D" id="3.30.300.30">
    <property type="match status" value="1"/>
</dbReference>
<gene>
    <name evidence="2" type="ORF">NF557_05120</name>
</gene>
<dbReference type="PANTHER" id="PTHR43845">
    <property type="entry name" value="BLR5969 PROTEIN"/>
    <property type="match status" value="1"/>
</dbReference>
<keyword evidence="3" id="KW-1185">Reference proteome</keyword>
<feature type="domain" description="AMP-dependent synthetase/ligase" evidence="1">
    <location>
        <begin position="118"/>
        <end position="273"/>
    </location>
</feature>
<evidence type="ECO:0000313" key="2">
    <source>
        <dbReference type="EMBL" id="USQ77297.1"/>
    </source>
</evidence>
<protein>
    <submittedName>
        <fullName evidence="2">AMP-binding protein</fullName>
    </submittedName>
</protein>
<proteinExistence type="predicted"/>
<dbReference type="EMBL" id="CP099490">
    <property type="protein sequence ID" value="USQ77297.1"/>
    <property type="molecule type" value="Genomic_DNA"/>
</dbReference>
<dbReference type="Proteomes" id="UP001056535">
    <property type="component" value="Chromosome"/>
</dbReference>
<dbReference type="Pfam" id="PF00501">
    <property type="entry name" value="AMP-binding"/>
    <property type="match status" value="1"/>
</dbReference>
<evidence type="ECO:0000259" key="1">
    <source>
        <dbReference type="Pfam" id="PF00501"/>
    </source>
</evidence>
<organism evidence="2 3">
    <name type="scientific">Ornithinimicrobium cryptoxanthini</name>
    <dbReference type="NCBI Taxonomy" id="2934161"/>
    <lineage>
        <taxon>Bacteria</taxon>
        <taxon>Bacillati</taxon>
        <taxon>Actinomycetota</taxon>
        <taxon>Actinomycetes</taxon>
        <taxon>Micrococcales</taxon>
        <taxon>Ornithinimicrobiaceae</taxon>
        <taxon>Ornithinimicrobium</taxon>
    </lineage>
</organism>